<sequence>MARSYPADTRSQKALEEIYEKESLAALKFFLSHRTSEKAVDKKTRFPHNQTLCLPKREPLTAVSESETRTVNEEPIATQNVSTTTSSLSFMRPVSPASQEILHGEQGQTKAYLKVRSSRIPEERYEIPVISSMEYGWKLFEILPKNQITHPQFGRSSVIRDHFYSGGRLSLKMGEDCL</sequence>
<dbReference type="Pfam" id="PF22589">
    <property type="entry name" value="SPMIP1"/>
    <property type="match status" value="1"/>
</dbReference>
<organism evidence="2">
    <name type="scientific">Mesocestoides corti</name>
    <name type="common">Flatworm</name>
    <dbReference type="NCBI Taxonomy" id="53468"/>
    <lineage>
        <taxon>Eukaryota</taxon>
        <taxon>Metazoa</taxon>
        <taxon>Spiralia</taxon>
        <taxon>Lophotrochozoa</taxon>
        <taxon>Platyhelminthes</taxon>
        <taxon>Cestoda</taxon>
        <taxon>Eucestoda</taxon>
        <taxon>Cyclophyllidea</taxon>
        <taxon>Mesocestoididae</taxon>
        <taxon>Mesocestoides</taxon>
    </lineage>
</organism>
<feature type="domain" description="Sperm microtubule inner protein 1 C-terminal" evidence="1">
    <location>
        <begin position="57"/>
        <end position="165"/>
    </location>
</feature>
<name>A0A5K3EYM1_MESCO</name>
<dbReference type="PANTHER" id="PTHR35826">
    <property type="entry name" value="PROTEIN ATP6V1FNB-LIKE"/>
    <property type="match status" value="1"/>
</dbReference>
<evidence type="ECO:0000313" key="2">
    <source>
        <dbReference type="WBParaSite" id="MCU_003606-RA"/>
    </source>
</evidence>
<dbReference type="WBParaSite" id="MCU_003606-RA">
    <property type="protein sequence ID" value="MCU_003606-RA"/>
    <property type="gene ID" value="MCU_003606"/>
</dbReference>
<dbReference type="PANTHER" id="PTHR35826:SF1">
    <property type="entry name" value="PROTEIN ATP6V1FNB-LIKE"/>
    <property type="match status" value="1"/>
</dbReference>
<dbReference type="InterPro" id="IPR054323">
    <property type="entry name" value="SPMIP1_C"/>
</dbReference>
<proteinExistence type="predicted"/>
<protein>
    <submittedName>
        <fullName evidence="2">MATH domain-containing protein</fullName>
    </submittedName>
</protein>
<dbReference type="AlphaFoldDB" id="A0A5K3EYM1"/>
<evidence type="ECO:0000259" key="1">
    <source>
        <dbReference type="Pfam" id="PF22589"/>
    </source>
</evidence>
<accession>A0A5K3EYM1</accession>
<reference evidence="2" key="1">
    <citation type="submission" date="2019-11" db="UniProtKB">
        <authorList>
            <consortium name="WormBaseParasite"/>
        </authorList>
    </citation>
    <scope>IDENTIFICATION</scope>
</reference>